<feature type="compositionally biased region" description="Polar residues" evidence="1">
    <location>
        <begin position="1"/>
        <end position="10"/>
    </location>
</feature>
<proteinExistence type="predicted"/>
<dbReference type="EMBL" id="CAJOBC010041603">
    <property type="protein sequence ID" value="CAF4145381.1"/>
    <property type="molecule type" value="Genomic_DNA"/>
</dbReference>
<feature type="compositionally biased region" description="Polar residues" evidence="1">
    <location>
        <begin position="44"/>
        <end position="55"/>
    </location>
</feature>
<accession>A0A815E2D3</accession>
<feature type="region of interest" description="Disordered" evidence="1">
    <location>
        <begin position="1"/>
        <end position="101"/>
    </location>
</feature>
<evidence type="ECO:0000313" key="2">
    <source>
        <dbReference type="EMBL" id="CAF1309249.1"/>
    </source>
</evidence>
<comment type="caution">
    <text evidence="2">The sequence shown here is derived from an EMBL/GenBank/DDBJ whole genome shotgun (WGS) entry which is preliminary data.</text>
</comment>
<name>A0A815E2D3_9BILA</name>
<feature type="compositionally biased region" description="Low complexity" evidence="1">
    <location>
        <begin position="56"/>
        <end position="70"/>
    </location>
</feature>
<organism evidence="2 4">
    <name type="scientific">Didymodactylos carnosus</name>
    <dbReference type="NCBI Taxonomy" id="1234261"/>
    <lineage>
        <taxon>Eukaryota</taxon>
        <taxon>Metazoa</taxon>
        <taxon>Spiralia</taxon>
        <taxon>Gnathifera</taxon>
        <taxon>Rotifera</taxon>
        <taxon>Eurotatoria</taxon>
        <taxon>Bdelloidea</taxon>
        <taxon>Philodinida</taxon>
        <taxon>Philodinidae</taxon>
        <taxon>Didymodactylos</taxon>
    </lineage>
</organism>
<protein>
    <submittedName>
        <fullName evidence="2">Uncharacterized protein</fullName>
    </submittedName>
</protein>
<sequence>MSSSRTQPQFGTPKRPRQQDNEDFENDPDVQQVTGKKARRLQRNGVNQTYPSRTWNNSNNNFNLNQNFNNNDREYNRNQRYSPQFQEQNENEQSQQPSQVLVSPQALRFAVADRFPPIKI</sequence>
<dbReference type="Proteomes" id="UP000681722">
    <property type="component" value="Unassembled WGS sequence"/>
</dbReference>
<keyword evidence="4" id="KW-1185">Reference proteome</keyword>
<evidence type="ECO:0000313" key="3">
    <source>
        <dbReference type="EMBL" id="CAF4145381.1"/>
    </source>
</evidence>
<evidence type="ECO:0000256" key="1">
    <source>
        <dbReference type="SAM" id="MobiDB-lite"/>
    </source>
</evidence>
<dbReference type="EMBL" id="CAJNOQ010012855">
    <property type="protein sequence ID" value="CAF1309249.1"/>
    <property type="molecule type" value="Genomic_DNA"/>
</dbReference>
<evidence type="ECO:0000313" key="4">
    <source>
        <dbReference type="Proteomes" id="UP000663829"/>
    </source>
</evidence>
<feature type="non-terminal residue" evidence="2">
    <location>
        <position position="120"/>
    </location>
</feature>
<dbReference type="AlphaFoldDB" id="A0A815E2D3"/>
<feature type="compositionally biased region" description="Low complexity" evidence="1">
    <location>
        <begin position="78"/>
        <end position="101"/>
    </location>
</feature>
<gene>
    <name evidence="2" type="ORF">GPM918_LOCUS28911</name>
    <name evidence="3" type="ORF">SRO942_LOCUS29449</name>
</gene>
<dbReference type="Proteomes" id="UP000663829">
    <property type="component" value="Unassembled WGS sequence"/>
</dbReference>
<reference evidence="2" key="1">
    <citation type="submission" date="2021-02" db="EMBL/GenBank/DDBJ databases">
        <authorList>
            <person name="Nowell W R."/>
        </authorList>
    </citation>
    <scope>NUCLEOTIDE SEQUENCE</scope>
</reference>